<gene>
    <name evidence="1" type="ORF">F5144DRAFT_563574</name>
</gene>
<dbReference type="EMBL" id="JAGIZQ010000002">
    <property type="protein sequence ID" value="KAH6641435.1"/>
    <property type="molecule type" value="Genomic_DNA"/>
</dbReference>
<proteinExistence type="predicted"/>
<accession>A0ACB7PHK8</accession>
<evidence type="ECO:0000313" key="1">
    <source>
        <dbReference type="EMBL" id="KAH6641435.1"/>
    </source>
</evidence>
<name>A0ACB7PHK8_9PEZI</name>
<comment type="caution">
    <text evidence="1">The sequence shown here is derived from an EMBL/GenBank/DDBJ whole genome shotgun (WGS) entry which is preliminary data.</text>
</comment>
<sequence length="812" mass="87364">MATLSHFDNEDYNNMSYPEPPHYSTTMDLGLSPEPYSAYPRSAHEYPTTMGYENGAVYAEAPYMYSSGRASPGTYPDDSDAVRGPASDLSIASASSSNMGSPLSSHGHMAPIPEWASAPHGLGVTPSIVDQADYFPGEYSFTPGAIEAFNPPPYDFPASKAPGFVGELSQVPRSSSCLSPRPPNHGGQQHARAPRGSISPSVSCHSGHSGSTIVPLKSSPSSPGLALDTRLARQASMSVSAATAAAAAAAASSLASTPASSVVTSGLLLTPPTTSAASSSSSSFSSRSAWSSPPVGCGSPAPRNAPSSRLVSSFFSQSSGHFVPPLESCWFPLVATRNPTARPCFADMIPVRADPSLIHPDVRPMAMPYEPSYPAPPNSGYPTSPALSVSASPQLRPGSTSPFMHNSNYQPYSPFQPPVDPQRRGSLVSYQSNFSGEQPFSGDESREKQRCPHPDCGKAFKDLKAHMLTHQTERPEKCPITTCEYHVKGFARKYDKNRHTLTHYKGTMVCGFCPGSGSAAEKSFNRADVFKRHLTAVHGVEQTPPNSRKKAAGASNGSAKLTGYAPDATGKCSTCSQTFSNAQDFYEHLDDCVLRIVQQEDPAEAINAQRLAEVENDRDVHNTLEKNHLPTTTMTTTDDADEDDENMDEDEYDDELKGGRGGKGSLSSPRRTKGGNPINGVQKSRGLTHSRGGVPLQNPKTRGRKNRRDYPSSWGFDKGQMTMKKRVMAVFDGQRRLAKDDMMLSTEQEVRIKLQDGKSYVTDLDMQTLKRAEGFLGATDEEKGPWISDDPTEEQLKQMLEYPEPPVAAAAQ</sequence>
<organism evidence="1 2">
    <name type="scientific">Chaetomium tenue</name>
    <dbReference type="NCBI Taxonomy" id="1854479"/>
    <lineage>
        <taxon>Eukaryota</taxon>
        <taxon>Fungi</taxon>
        <taxon>Dikarya</taxon>
        <taxon>Ascomycota</taxon>
        <taxon>Pezizomycotina</taxon>
        <taxon>Sordariomycetes</taxon>
        <taxon>Sordariomycetidae</taxon>
        <taxon>Sordariales</taxon>
        <taxon>Chaetomiaceae</taxon>
        <taxon>Chaetomium</taxon>
    </lineage>
</organism>
<evidence type="ECO:0000313" key="2">
    <source>
        <dbReference type="Proteomes" id="UP000724584"/>
    </source>
</evidence>
<dbReference type="Proteomes" id="UP000724584">
    <property type="component" value="Unassembled WGS sequence"/>
</dbReference>
<reference evidence="1 2" key="1">
    <citation type="journal article" date="2021" name="Nat. Commun.">
        <title>Genetic determinants of endophytism in the Arabidopsis root mycobiome.</title>
        <authorList>
            <person name="Mesny F."/>
            <person name="Miyauchi S."/>
            <person name="Thiergart T."/>
            <person name="Pickel B."/>
            <person name="Atanasova L."/>
            <person name="Karlsson M."/>
            <person name="Huettel B."/>
            <person name="Barry K.W."/>
            <person name="Haridas S."/>
            <person name="Chen C."/>
            <person name="Bauer D."/>
            <person name="Andreopoulos W."/>
            <person name="Pangilinan J."/>
            <person name="LaButti K."/>
            <person name="Riley R."/>
            <person name="Lipzen A."/>
            <person name="Clum A."/>
            <person name="Drula E."/>
            <person name="Henrissat B."/>
            <person name="Kohler A."/>
            <person name="Grigoriev I.V."/>
            <person name="Martin F.M."/>
            <person name="Hacquard S."/>
        </authorList>
    </citation>
    <scope>NUCLEOTIDE SEQUENCE [LARGE SCALE GENOMIC DNA]</scope>
    <source>
        <strain evidence="1 2">MPI-SDFR-AT-0079</strain>
    </source>
</reference>
<protein>
    <submittedName>
        <fullName evidence="1">Uncharacterized protein</fullName>
    </submittedName>
</protein>
<keyword evidence="2" id="KW-1185">Reference proteome</keyword>